<organism evidence="2 3">
    <name type="scientific">Cyphellophora attinorum</name>
    <dbReference type="NCBI Taxonomy" id="1664694"/>
    <lineage>
        <taxon>Eukaryota</taxon>
        <taxon>Fungi</taxon>
        <taxon>Dikarya</taxon>
        <taxon>Ascomycota</taxon>
        <taxon>Pezizomycotina</taxon>
        <taxon>Eurotiomycetes</taxon>
        <taxon>Chaetothyriomycetidae</taxon>
        <taxon>Chaetothyriales</taxon>
        <taxon>Cyphellophoraceae</taxon>
        <taxon>Cyphellophora</taxon>
    </lineage>
</organism>
<dbReference type="AlphaFoldDB" id="A0A0N1GX01"/>
<dbReference type="EMBL" id="LFJN01000055">
    <property type="protein sequence ID" value="KPI34622.1"/>
    <property type="molecule type" value="Genomic_DNA"/>
</dbReference>
<keyword evidence="3" id="KW-1185">Reference proteome</keyword>
<evidence type="ECO:0000313" key="2">
    <source>
        <dbReference type="EMBL" id="KPI34622.1"/>
    </source>
</evidence>
<proteinExistence type="predicted"/>
<dbReference type="GeneID" id="28736965"/>
<gene>
    <name evidence="2" type="ORF">AB675_4914</name>
</gene>
<protein>
    <submittedName>
        <fullName evidence="2">Uncharacterized protein</fullName>
    </submittedName>
</protein>
<name>A0A0N1GX01_9EURO</name>
<sequence>MVRLPVATALVSAATAGALTLPAQTATSAVAAAQATPETTAAPEVDLALFQTGDYLGPVCGYVTGRSGVPSLMTSNEVIHQSYGIQVIFHQLYAQAPIAATKTNTRSSLAATHCEAMVA</sequence>
<comment type="caution">
    <text evidence="2">The sequence shown here is derived from an EMBL/GenBank/DDBJ whole genome shotgun (WGS) entry which is preliminary data.</text>
</comment>
<dbReference type="RefSeq" id="XP_017994585.1">
    <property type="nucleotide sequence ID" value="XM_018145085.1"/>
</dbReference>
<evidence type="ECO:0000313" key="3">
    <source>
        <dbReference type="Proteomes" id="UP000038010"/>
    </source>
</evidence>
<dbReference type="Proteomes" id="UP000038010">
    <property type="component" value="Unassembled WGS sequence"/>
</dbReference>
<dbReference type="VEuPathDB" id="FungiDB:AB675_4914"/>
<accession>A0A0N1GX01</accession>
<reference evidence="2 3" key="1">
    <citation type="submission" date="2015-06" db="EMBL/GenBank/DDBJ databases">
        <title>Draft genome of the ant-associated black yeast Phialophora attae CBS 131958.</title>
        <authorList>
            <person name="Moreno L.F."/>
            <person name="Stielow B.J."/>
            <person name="de Hoog S."/>
            <person name="Vicente V.A."/>
            <person name="Weiss V.A."/>
            <person name="de Vries M."/>
            <person name="Cruz L.M."/>
            <person name="Souza E.M."/>
        </authorList>
    </citation>
    <scope>NUCLEOTIDE SEQUENCE [LARGE SCALE GENOMIC DNA]</scope>
    <source>
        <strain evidence="2 3">CBS 131958</strain>
    </source>
</reference>
<feature type="chain" id="PRO_5005872750" evidence="1">
    <location>
        <begin position="21"/>
        <end position="119"/>
    </location>
</feature>
<feature type="signal peptide" evidence="1">
    <location>
        <begin position="1"/>
        <end position="20"/>
    </location>
</feature>
<keyword evidence="1" id="KW-0732">Signal</keyword>
<evidence type="ECO:0000256" key="1">
    <source>
        <dbReference type="SAM" id="SignalP"/>
    </source>
</evidence>